<proteinExistence type="predicted"/>
<organism evidence="1 2">
    <name type="scientific">Candidatus Buchananbacteria bacterium CG10_big_fil_rev_8_21_14_0_10_42_9</name>
    <dbReference type="NCBI Taxonomy" id="1974526"/>
    <lineage>
        <taxon>Bacteria</taxon>
        <taxon>Candidatus Buchananiibacteriota</taxon>
    </lineage>
</organism>
<dbReference type="Proteomes" id="UP000230935">
    <property type="component" value="Unassembled WGS sequence"/>
</dbReference>
<name>A0A2H0VZY8_9BACT</name>
<dbReference type="EMBL" id="PEZZ01000043">
    <property type="protein sequence ID" value="PIS04658.1"/>
    <property type="molecule type" value="Genomic_DNA"/>
</dbReference>
<sequence>MKFYLATNETVAAKANTDLTRITEALERLGVMVISPLNKSESEYAEMVDTGPDEMVFESIDAIIIESEATGANTGYQIALALTHKKPILYLHQNGTIDPALKPLLKNKTTAKLLKVEKYNAQSLNSILNEFIKFVEIQSGQETPNIKFTLRITSKIEKYLQWKTHNTKLSKADYLRELIDREIDKDDKFKNYLDK</sequence>
<evidence type="ECO:0000313" key="2">
    <source>
        <dbReference type="Proteomes" id="UP000230935"/>
    </source>
</evidence>
<reference evidence="2" key="1">
    <citation type="submission" date="2017-09" db="EMBL/GenBank/DDBJ databases">
        <title>Depth-based differentiation of microbial function through sediment-hosted aquifers and enrichment of novel symbionts in the deep terrestrial subsurface.</title>
        <authorList>
            <person name="Probst A.J."/>
            <person name="Ladd B."/>
            <person name="Jarett J.K."/>
            <person name="Geller-Mcgrath D.E."/>
            <person name="Sieber C.M.K."/>
            <person name="Emerson J.B."/>
            <person name="Anantharaman K."/>
            <person name="Thomas B.C."/>
            <person name="Malmstrom R."/>
            <person name="Stieglmeier M."/>
            <person name="Klingl A."/>
            <person name="Woyke T."/>
            <person name="Ryan C.M."/>
            <person name="Banfield J.F."/>
        </authorList>
    </citation>
    <scope>NUCLEOTIDE SEQUENCE [LARGE SCALE GENOMIC DNA]</scope>
</reference>
<dbReference type="AlphaFoldDB" id="A0A2H0VZY8"/>
<protein>
    <recommendedName>
        <fullName evidence="3">Nucleoside 2-deoxyribosyltransferase</fullName>
    </recommendedName>
</protein>
<evidence type="ECO:0008006" key="3">
    <source>
        <dbReference type="Google" id="ProtNLM"/>
    </source>
</evidence>
<accession>A0A2H0VZY8</accession>
<gene>
    <name evidence="1" type="ORF">COT81_05250</name>
</gene>
<dbReference type="Gene3D" id="3.40.50.450">
    <property type="match status" value="1"/>
</dbReference>
<evidence type="ECO:0000313" key="1">
    <source>
        <dbReference type="EMBL" id="PIS04658.1"/>
    </source>
</evidence>
<comment type="caution">
    <text evidence="1">The sequence shown here is derived from an EMBL/GenBank/DDBJ whole genome shotgun (WGS) entry which is preliminary data.</text>
</comment>